<sequence length="64" mass="7518">MAVVSYIGEKCRQALQYCKPLVQTDSTFMYKRYTHWLLLAVAQDDNRKILLINFAITLRESAYD</sequence>
<comment type="caution">
    <text evidence="1">The sequence shown here is derived from an EMBL/GenBank/DDBJ whole genome shotgun (WGS) entry which is preliminary data.</text>
</comment>
<dbReference type="EMBL" id="JAIQCV010000007">
    <property type="protein sequence ID" value="KAH1082303.1"/>
    <property type="molecule type" value="Genomic_DNA"/>
</dbReference>
<proteinExistence type="predicted"/>
<accession>A0A9D3VFW9</accession>
<keyword evidence="2" id="KW-1185">Reference proteome</keyword>
<protein>
    <submittedName>
        <fullName evidence="1">Uncharacterized protein</fullName>
    </submittedName>
</protein>
<dbReference type="OrthoDB" id="683469at2759"/>
<evidence type="ECO:0000313" key="1">
    <source>
        <dbReference type="EMBL" id="KAH1082303.1"/>
    </source>
</evidence>
<name>A0A9D3VFW9_9ROSI</name>
<reference evidence="1 2" key="1">
    <citation type="journal article" date="2021" name="Plant Biotechnol. J.">
        <title>Multi-omics assisted identification of the key and species-specific regulatory components of drought-tolerant mechanisms in Gossypium stocksii.</title>
        <authorList>
            <person name="Yu D."/>
            <person name="Ke L."/>
            <person name="Zhang D."/>
            <person name="Wu Y."/>
            <person name="Sun Y."/>
            <person name="Mei J."/>
            <person name="Sun J."/>
            <person name="Sun Y."/>
        </authorList>
    </citation>
    <scope>NUCLEOTIDE SEQUENCE [LARGE SCALE GENOMIC DNA]</scope>
    <source>
        <strain evidence="2">cv. E1</strain>
        <tissue evidence="1">Leaf</tissue>
    </source>
</reference>
<dbReference type="AlphaFoldDB" id="A0A9D3VFW9"/>
<gene>
    <name evidence="1" type="ORF">J1N35_022064</name>
</gene>
<dbReference type="Proteomes" id="UP000828251">
    <property type="component" value="Unassembled WGS sequence"/>
</dbReference>
<evidence type="ECO:0000313" key="2">
    <source>
        <dbReference type="Proteomes" id="UP000828251"/>
    </source>
</evidence>
<organism evidence="1 2">
    <name type="scientific">Gossypium stocksii</name>
    <dbReference type="NCBI Taxonomy" id="47602"/>
    <lineage>
        <taxon>Eukaryota</taxon>
        <taxon>Viridiplantae</taxon>
        <taxon>Streptophyta</taxon>
        <taxon>Embryophyta</taxon>
        <taxon>Tracheophyta</taxon>
        <taxon>Spermatophyta</taxon>
        <taxon>Magnoliopsida</taxon>
        <taxon>eudicotyledons</taxon>
        <taxon>Gunneridae</taxon>
        <taxon>Pentapetalae</taxon>
        <taxon>rosids</taxon>
        <taxon>malvids</taxon>
        <taxon>Malvales</taxon>
        <taxon>Malvaceae</taxon>
        <taxon>Malvoideae</taxon>
        <taxon>Gossypium</taxon>
    </lineage>
</organism>